<evidence type="ECO:0000256" key="4">
    <source>
        <dbReference type="ARBA" id="ARBA00030643"/>
    </source>
</evidence>
<dbReference type="AlphaFoldDB" id="A0A7S0J2C6"/>
<keyword evidence="5" id="KW-1133">Transmembrane helix</keyword>
<organism evidence="7">
    <name type="scientific">Calcidiscus leptoporus</name>
    <dbReference type="NCBI Taxonomy" id="127549"/>
    <lineage>
        <taxon>Eukaryota</taxon>
        <taxon>Haptista</taxon>
        <taxon>Haptophyta</taxon>
        <taxon>Prymnesiophyceae</taxon>
        <taxon>Coccolithales</taxon>
        <taxon>Calcidiscaceae</taxon>
        <taxon>Calcidiscus</taxon>
    </lineage>
</organism>
<dbReference type="InterPro" id="IPR002569">
    <property type="entry name" value="Met_Sox_Rdtase_MsrA_dom"/>
</dbReference>
<evidence type="ECO:0000256" key="3">
    <source>
        <dbReference type="ARBA" id="ARBA00023002"/>
    </source>
</evidence>
<keyword evidence="5" id="KW-0472">Membrane</keyword>
<dbReference type="SUPFAM" id="SSF55068">
    <property type="entry name" value="Peptide methionine sulfoxide reductase"/>
    <property type="match status" value="1"/>
</dbReference>
<accession>A0A7S0J2C6</accession>
<evidence type="ECO:0000259" key="6">
    <source>
        <dbReference type="Pfam" id="PF01625"/>
    </source>
</evidence>
<evidence type="ECO:0000256" key="5">
    <source>
        <dbReference type="SAM" id="Phobius"/>
    </source>
</evidence>
<feature type="transmembrane region" description="Helical" evidence="5">
    <location>
        <begin position="30"/>
        <end position="51"/>
    </location>
</feature>
<dbReference type="GO" id="GO:0008113">
    <property type="term" value="F:peptide-methionine (S)-S-oxide reductase activity"/>
    <property type="evidence" value="ECO:0007669"/>
    <property type="project" value="UniProtKB-EC"/>
</dbReference>
<sequence>MPALFKPATESEEADAQLLATRRRVPSRRLAYYGSLAVVVLMTLLLAILGFQASPNETAGSMCTGSSSKQVAVYFGNGCFWERQWAYFNVEQYPPFSRPAEQATALVGYAGGTGRAGATVCYHCAGGCSSDYTELGHAEVVQVLLDTNKSEEQIRALAANFFSSFTGPDGARQRPDPMDIGAPYRSVIGLPGGASSPLFPQVQQANAHGMLLVASQSGHNPDHPNTVYVYDTAAFPFFRGERYHQYHSNFFWSEGMPYPSKYIHELWRTRCDFRPVDGCPEGSHH</sequence>
<comment type="similarity">
    <text evidence="1">Belongs to the MsrA Met sulfoxide reductase family.</text>
</comment>
<feature type="domain" description="Peptide methionine sulphoxide reductase MsrA" evidence="6">
    <location>
        <begin position="73"/>
        <end position="246"/>
    </location>
</feature>
<dbReference type="EC" id="1.8.4.11" evidence="2"/>
<gene>
    <name evidence="7" type="ORF">CLEP1334_LOCUS13683</name>
</gene>
<dbReference type="InterPro" id="IPR036509">
    <property type="entry name" value="Met_Sox_Rdtase_MsrA_sf"/>
</dbReference>
<name>A0A7S0J2C6_9EUKA</name>
<evidence type="ECO:0000256" key="2">
    <source>
        <dbReference type="ARBA" id="ARBA00012502"/>
    </source>
</evidence>
<protein>
    <recommendedName>
        <fullName evidence="2">peptide-methionine (S)-S-oxide reductase</fullName>
        <ecNumber evidence="2">1.8.4.11</ecNumber>
    </recommendedName>
    <alternativeName>
        <fullName evidence="4">Peptide-methionine (S)-S-oxide reductase</fullName>
    </alternativeName>
</protein>
<keyword evidence="3" id="KW-0560">Oxidoreductase</keyword>
<evidence type="ECO:0000256" key="1">
    <source>
        <dbReference type="ARBA" id="ARBA00005591"/>
    </source>
</evidence>
<dbReference type="EMBL" id="HBER01027178">
    <property type="protein sequence ID" value="CAD8538400.1"/>
    <property type="molecule type" value="Transcribed_RNA"/>
</dbReference>
<evidence type="ECO:0000313" key="7">
    <source>
        <dbReference type="EMBL" id="CAD8538400.1"/>
    </source>
</evidence>
<keyword evidence="5" id="KW-0812">Transmembrane</keyword>
<dbReference type="Gene3D" id="3.30.1060.10">
    <property type="entry name" value="Peptide methionine sulphoxide reductase MsrA"/>
    <property type="match status" value="1"/>
</dbReference>
<dbReference type="Pfam" id="PF01625">
    <property type="entry name" value="PMSR"/>
    <property type="match status" value="1"/>
</dbReference>
<reference evidence="7" key="1">
    <citation type="submission" date="2021-01" db="EMBL/GenBank/DDBJ databases">
        <authorList>
            <person name="Corre E."/>
            <person name="Pelletier E."/>
            <person name="Niang G."/>
            <person name="Scheremetjew M."/>
            <person name="Finn R."/>
            <person name="Kale V."/>
            <person name="Holt S."/>
            <person name="Cochrane G."/>
            <person name="Meng A."/>
            <person name="Brown T."/>
            <person name="Cohen L."/>
        </authorList>
    </citation>
    <scope>NUCLEOTIDE SEQUENCE</scope>
    <source>
        <strain evidence="7">RCC1130</strain>
    </source>
</reference>
<proteinExistence type="inferred from homology"/>